<feature type="compositionally biased region" description="Polar residues" evidence="3">
    <location>
        <begin position="419"/>
        <end position="429"/>
    </location>
</feature>
<dbReference type="PANTHER" id="PTHR46839:SF2">
    <property type="entry name" value="SUSHI DOMAIN-CONTAINING PROTEIN 6"/>
    <property type="match status" value="1"/>
</dbReference>
<feature type="non-terminal residue" evidence="6">
    <location>
        <position position="516"/>
    </location>
</feature>
<keyword evidence="2" id="KW-0768">Sushi</keyword>
<dbReference type="PROSITE" id="PS50923">
    <property type="entry name" value="SUSHI"/>
    <property type="match status" value="2"/>
</dbReference>
<feature type="domain" description="Sushi" evidence="5">
    <location>
        <begin position="139"/>
        <end position="209"/>
    </location>
</feature>
<keyword evidence="4" id="KW-1133">Transmembrane helix</keyword>
<accession>A0ABY7FCX4</accession>
<feature type="region of interest" description="Disordered" evidence="3">
    <location>
        <begin position="1"/>
        <end position="33"/>
    </location>
</feature>
<proteinExistence type="predicted"/>
<protein>
    <submittedName>
        <fullName evidence="6">CSMD3-like protein</fullName>
    </submittedName>
</protein>
<feature type="transmembrane region" description="Helical" evidence="4">
    <location>
        <begin position="292"/>
        <end position="315"/>
    </location>
</feature>
<feature type="region of interest" description="Disordered" evidence="3">
    <location>
        <begin position="366"/>
        <end position="429"/>
    </location>
</feature>
<dbReference type="Proteomes" id="UP001164746">
    <property type="component" value="Chromosome 11"/>
</dbReference>
<organism evidence="6 7">
    <name type="scientific">Mya arenaria</name>
    <name type="common">Soft-shell clam</name>
    <dbReference type="NCBI Taxonomy" id="6604"/>
    <lineage>
        <taxon>Eukaryota</taxon>
        <taxon>Metazoa</taxon>
        <taxon>Spiralia</taxon>
        <taxon>Lophotrochozoa</taxon>
        <taxon>Mollusca</taxon>
        <taxon>Bivalvia</taxon>
        <taxon>Autobranchia</taxon>
        <taxon>Heteroconchia</taxon>
        <taxon>Euheterodonta</taxon>
        <taxon>Imparidentia</taxon>
        <taxon>Neoheterodontei</taxon>
        <taxon>Myida</taxon>
        <taxon>Myoidea</taxon>
        <taxon>Myidae</taxon>
        <taxon>Mya</taxon>
    </lineage>
</organism>
<feature type="compositionally biased region" description="Polar residues" evidence="3">
    <location>
        <begin position="402"/>
        <end position="411"/>
    </location>
</feature>
<evidence type="ECO:0000256" key="1">
    <source>
        <dbReference type="ARBA" id="ARBA00023157"/>
    </source>
</evidence>
<evidence type="ECO:0000259" key="5">
    <source>
        <dbReference type="PROSITE" id="PS50923"/>
    </source>
</evidence>
<sequence>DESDSLEEEEEDDDKEEEDEEEEDEDDDDEELDDSSLDLWECLLFFLVQTDARIMGQYGWSGVLLLSLVAVFYTEAAVLTTPASNDTEEVKNCEPPKSFDNGQYIESVGSPYKIEYTCHLGFILVGPTVQICGEDGDSVKCDRPYLRQGHLEYMAGSEFLVGDMITVKCSDNHALQVSDTIIQELQLVCGQDGSWITVDGFKVKPDCSITLCGPPPEVPYSHIDLSELSPTLMDGEVAFYTCIEGYMLVDPSTNNLTCRNGEWTGSLPACQPEIDGDQGMNSSGSTYHMSTLAVVLATACSVLGVLVLVMVIMVFRRRKPHPPRLCRTSAVPPPYSRVRSAPLDEHDRMLLIGYDNAQAALPSYEEATRRENNRNNRGQGHHHSVGNDDLGQVGEYRPLPSIPNTFRSTQLPHGEGTSRHSILTTSTMNRDGISDREVFGSIDTVNVSMSDASTAVTVETMDSTGSHHSNMSRRANAGSINSSNGSLVTEVCENRKSFNIVENIYMLIKIMCNVKT</sequence>
<keyword evidence="4" id="KW-0472">Membrane</keyword>
<evidence type="ECO:0000256" key="2">
    <source>
        <dbReference type="PROSITE-ProRule" id="PRU00302"/>
    </source>
</evidence>
<dbReference type="InterPro" id="IPR000436">
    <property type="entry name" value="Sushi_SCR_CCP_dom"/>
</dbReference>
<feature type="domain" description="Sushi" evidence="5">
    <location>
        <begin position="210"/>
        <end position="272"/>
    </location>
</feature>
<dbReference type="InterPro" id="IPR042866">
    <property type="entry name" value="SUSD6"/>
</dbReference>
<dbReference type="SUPFAM" id="SSF57535">
    <property type="entry name" value="Complement control module/SCR domain"/>
    <property type="match status" value="3"/>
</dbReference>
<dbReference type="InterPro" id="IPR035976">
    <property type="entry name" value="Sushi/SCR/CCP_sf"/>
</dbReference>
<name>A0ABY7FCX4_MYAAR</name>
<reference evidence="6" key="1">
    <citation type="submission" date="2022-11" db="EMBL/GenBank/DDBJ databases">
        <title>Centuries of genome instability and evolution in soft-shell clam transmissible cancer (bioRxiv).</title>
        <authorList>
            <person name="Hart S.F.M."/>
            <person name="Yonemitsu M.A."/>
            <person name="Giersch R.M."/>
            <person name="Beal B.F."/>
            <person name="Arriagada G."/>
            <person name="Davis B.W."/>
            <person name="Ostrander E.A."/>
            <person name="Goff S.P."/>
            <person name="Metzger M.J."/>
        </authorList>
    </citation>
    <scope>NUCLEOTIDE SEQUENCE</scope>
    <source>
        <strain evidence="6">MELC-2E11</strain>
        <tissue evidence="6">Siphon/mantle</tissue>
    </source>
</reference>
<dbReference type="Pfam" id="PF00084">
    <property type="entry name" value="Sushi"/>
    <property type="match status" value="2"/>
</dbReference>
<evidence type="ECO:0000313" key="6">
    <source>
        <dbReference type="EMBL" id="WAR20008.1"/>
    </source>
</evidence>
<dbReference type="CDD" id="cd00033">
    <property type="entry name" value="CCP"/>
    <property type="match status" value="2"/>
</dbReference>
<keyword evidence="1" id="KW-1015">Disulfide bond</keyword>
<evidence type="ECO:0000256" key="4">
    <source>
        <dbReference type="SAM" id="Phobius"/>
    </source>
</evidence>
<dbReference type="Gene3D" id="2.10.70.10">
    <property type="entry name" value="Complement Module, domain 1"/>
    <property type="match status" value="3"/>
</dbReference>
<dbReference type="EMBL" id="CP111022">
    <property type="protein sequence ID" value="WAR20008.1"/>
    <property type="molecule type" value="Genomic_DNA"/>
</dbReference>
<keyword evidence="4" id="KW-0812">Transmembrane</keyword>
<keyword evidence="7" id="KW-1185">Reference proteome</keyword>
<dbReference type="SMART" id="SM00032">
    <property type="entry name" value="CCP"/>
    <property type="match status" value="2"/>
</dbReference>
<gene>
    <name evidence="6" type="ORF">MAR_001846</name>
</gene>
<comment type="caution">
    <text evidence="2">Lacks conserved residue(s) required for the propagation of feature annotation.</text>
</comment>
<evidence type="ECO:0000313" key="7">
    <source>
        <dbReference type="Proteomes" id="UP001164746"/>
    </source>
</evidence>
<evidence type="ECO:0000256" key="3">
    <source>
        <dbReference type="SAM" id="MobiDB-lite"/>
    </source>
</evidence>
<dbReference type="PANTHER" id="PTHR46839">
    <property type="entry name" value="SUSHI DOMAIN-CONTAINING PROTEIN 6"/>
    <property type="match status" value="1"/>
</dbReference>